<evidence type="ECO:0000313" key="1">
    <source>
        <dbReference type="EMBL" id="RTQ47112.1"/>
    </source>
</evidence>
<keyword evidence="2" id="KW-1185">Reference proteome</keyword>
<gene>
    <name evidence="1" type="ORF">EJV47_19640</name>
</gene>
<accession>A0A3S0IL03</accession>
<dbReference type="Proteomes" id="UP000282184">
    <property type="component" value="Unassembled WGS sequence"/>
</dbReference>
<dbReference type="AlphaFoldDB" id="A0A3S0IL03"/>
<name>A0A3S0IL03_9BACT</name>
<proteinExistence type="predicted"/>
<dbReference type="GO" id="GO:0016706">
    <property type="term" value="F:2-oxoglutarate-dependent dioxygenase activity"/>
    <property type="evidence" value="ECO:0007669"/>
    <property type="project" value="UniProtKB-ARBA"/>
</dbReference>
<sequence>MMPERRRPNGAADETQVRVSTLRLRRSENRSTYSTMKVNINNKAVEYRIEGEADAPDQQVLLATAQDLTAGTDWAAQGYTVAEFLPAAELQQLQRGLYQLVREFMRHAGLAVADDFDISQYHHAVGDSKELHLAVINQIKEISQTRLPLPASVLEQRVSALCGRPVQALNPWDNGRWFHLRIVRPNQPDNNPLHRDVWLPDYDDCVNIYAPLAGSTANSSLTLVPGSHWWPESRVVRTRGGAVYNGVAFTVPAVKESEEPLQIIRPNPAPHEVLVFSPYLLHGGAVNLNADATRVSLEMRFWPAD</sequence>
<dbReference type="SUPFAM" id="SSF51197">
    <property type="entry name" value="Clavaminate synthase-like"/>
    <property type="match status" value="1"/>
</dbReference>
<evidence type="ECO:0000313" key="2">
    <source>
        <dbReference type="Proteomes" id="UP000282184"/>
    </source>
</evidence>
<dbReference type="OrthoDB" id="870003at2"/>
<organism evidence="1 2">
    <name type="scientific">Hymenobacter gummosus</name>
    <dbReference type="NCBI Taxonomy" id="1776032"/>
    <lineage>
        <taxon>Bacteria</taxon>
        <taxon>Pseudomonadati</taxon>
        <taxon>Bacteroidota</taxon>
        <taxon>Cytophagia</taxon>
        <taxon>Cytophagales</taxon>
        <taxon>Hymenobacteraceae</taxon>
        <taxon>Hymenobacter</taxon>
    </lineage>
</organism>
<dbReference type="Pfam" id="PF05721">
    <property type="entry name" value="PhyH"/>
    <property type="match status" value="1"/>
</dbReference>
<dbReference type="EMBL" id="RXOF01000013">
    <property type="protein sequence ID" value="RTQ47112.1"/>
    <property type="molecule type" value="Genomic_DNA"/>
</dbReference>
<comment type="caution">
    <text evidence="1">The sequence shown here is derived from an EMBL/GenBank/DDBJ whole genome shotgun (WGS) entry which is preliminary data.</text>
</comment>
<dbReference type="InterPro" id="IPR008775">
    <property type="entry name" value="Phytyl_CoA_dOase-like"/>
</dbReference>
<dbReference type="Gene3D" id="2.60.120.620">
    <property type="entry name" value="q2cbj1_9rhob like domain"/>
    <property type="match status" value="1"/>
</dbReference>
<evidence type="ECO:0008006" key="3">
    <source>
        <dbReference type="Google" id="ProtNLM"/>
    </source>
</evidence>
<reference evidence="1 2" key="1">
    <citation type="submission" date="2018-12" db="EMBL/GenBank/DDBJ databases">
        <title>Hymenobacter gummosus sp. nov., isolated from a spring.</title>
        <authorList>
            <person name="Nie L."/>
        </authorList>
    </citation>
    <scope>NUCLEOTIDE SEQUENCE [LARGE SCALE GENOMIC DNA]</scope>
    <source>
        <strain evidence="1 2">KCTC 52166</strain>
    </source>
</reference>
<protein>
    <recommendedName>
        <fullName evidence="3">Phytanoyl-CoA dioxygenase</fullName>
    </recommendedName>
</protein>